<feature type="compositionally biased region" description="Pro residues" evidence="1">
    <location>
        <begin position="70"/>
        <end position="79"/>
    </location>
</feature>
<dbReference type="AlphaFoldDB" id="A0A8T0NBI3"/>
<dbReference type="Proteomes" id="UP000823388">
    <property type="component" value="Chromosome 9K"/>
</dbReference>
<keyword evidence="3" id="KW-1185">Reference proteome</keyword>
<feature type="compositionally biased region" description="Basic residues" evidence="1">
    <location>
        <begin position="80"/>
        <end position="101"/>
    </location>
</feature>
<evidence type="ECO:0000313" key="2">
    <source>
        <dbReference type="EMBL" id="KAG2546607.1"/>
    </source>
</evidence>
<feature type="compositionally biased region" description="Low complexity" evidence="1">
    <location>
        <begin position="190"/>
        <end position="205"/>
    </location>
</feature>
<feature type="compositionally biased region" description="Basic and acidic residues" evidence="1">
    <location>
        <begin position="110"/>
        <end position="131"/>
    </location>
</feature>
<gene>
    <name evidence="2" type="ORF">PVAP13_9KG035300</name>
</gene>
<comment type="caution">
    <text evidence="2">The sequence shown here is derived from an EMBL/GenBank/DDBJ whole genome shotgun (WGS) entry which is preliminary data.</text>
</comment>
<feature type="region of interest" description="Disordered" evidence="1">
    <location>
        <begin position="190"/>
        <end position="213"/>
    </location>
</feature>
<evidence type="ECO:0000256" key="1">
    <source>
        <dbReference type="SAM" id="MobiDB-lite"/>
    </source>
</evidence>
<reference evidence="2" key="1">
    <citation type="submission" date="2020-05" db="EMBL/GenBank/DDBJ databases">
        <title>WGS assembly of Panicum virgatum.</title>
        <authorList>
            <person name="Lovell J.T."/>
            <person name="Jenkins J."/>
            <person name="Shu S."/>
            <person name="Juenger T.E."/>
            <person name="Schmutz J."/>
        </authorList>
    </citation>
    <scope>NUCLEOTIDE SEQUENCE</scope>
    <source>
        <strain evidence="2">AP13</strain>
    </source>
</reference>
<evidence type="ECO:0000313" key="3">
    <source>
        <dbReference type="Proteomes" id="UP000823388"/>
    </source>
</evidence>
<feature type="region of interest" description="Disordered" evidence="1">
    <location>
        <begin position="1"/>
        <end position="177"/>
    </location>
</feature>
<organism evidence="2 3">
    <name type="scientific">Panicum virgatum</name>
    <name type="common">Blackwell switchgrass</name>
    <dbReference type="NCBI Taxonomy" id="38727"/>
    <lineage>
        <taxon>Eukaryota</taxon>
        <taxon>Viridiplantae</taxon>
        <taxon>Streptophyta</taxon>
        <taxon>Embryophyta</taxon>
        <taxon>Tracheophyta</taxon>
        <taxon>Spermatophyta</taxon>
        <taxon>Magnoliopsida</taxon>
        <taxon>Liliopsida</taxon>
        <taxon>Poales</taxon>
        <taxon>Poaceae</taxon>
        <taxon>PACMAD clade</taxon>
        <taxon>Panicoideae</taxon>
        <taxon>Panicodae</taxon>
        <taxon>Paniceae</taxon>
        <taxon>Panicinae</taxon>
        <taxon>Panicum</taxon>
        <taxon>Panicum sect. Hiantes</taxon>
    </lineage>
</organism>
<dbReference type="EMBL" id="CM029053">
    <property type="protein sequence ID" value="KAG2546607.1"/>
    <property type="molecule type" value="Genomic_DNA"/>
</dbReference>
<sequence>MRQWNISPISPIAGPVGRPSPPLISNPHQRRRRGAVTSGPGCSIRSSRESEHMSPPPASPAQQLPRGHGDPPPRPPLPHPPRRASCRRRGGPAVLVRRRERHGLVARPQRLRERGGAAAQRHGEPGLRRGLVELQRAHRHAHAGAGHPGRQRHHHAPSTAATRWSTPPRCSSRSAAAISTPTSAAAALCSTSPTTAGSSSTAGPPQLIASDQGATKRVRRLTLDDDGNLLLYSLVPRTRRWSMVWQLVQDSRSFDAAKLVVSRLEAAEPVLMHFRSSRARFAAIITGRVP</sequence>
<accession>A0A8T0NBI3</accession>
<feature type="compositionally biased region" description="Polar residues" evidence="1">
    <location>
        <begin position="159"/>
        <end position="169"/>
    </location>
</feature>
<proteinExistence type="predicted"/>
<protein>
    <submittedName>
        <fullName evidence="2">Uncharacterized protein</fullName>
    </submittedName>
</protein>
<name>A0A8T0NBI3_PANVG</name>